<reference evidence="4" key="1">
    <citation type="journal article" date="2022" name="Arch. Microbiol.">
        <title>Thiomicrorhabdus immobilis sp. nov., a mesophilic sulfur-oxidizing bacterium isolated from sediment of a brackish lake in northern Japan.</title>
        <authorList>
            <person name="Kojima H."/>
            <person name="Mochizuki J."/>
            <person name="Kanda M."/>
            <person name="Watanabe T."/>
            <person name="Fukui M."/>
        </authorList>
    </citation>
    <scope>NUCLEOTIDE SEQUENCE</scope>
    <source>
        <strain evidence="4">Am19</strain>
    </source>
</reference>
<protein>
    <submittedName>
        <fullName evidence="4">3'-5' exonuclease</fullName>
    </submittedName>
</protein>
<feature type="domain" description="Exonuclease" evidence="3">
    <location>
        <begin position="37"/>
        <end position="216"/>
    </location>
</feature>
<keyword evidence="2 4" id="KW-0378">Hydrolase</keyword>
<keyword evidence="5" id="KW-1185">Reference proteome</keyword>
<organism evidence="4 5">
    <name type="scientific">Thiomicrorhabdus immobilis</name>
    <dbReference type="NCBI Taxonomy" id="2791037"/>
    <lineage>
        <taxon>Bacteria</taxon>
        <taxon>Pseudomonadati</taxon>
        <taxon>Pseudomonadota</taxon>
        <taxon>Gammaproteobacteria</taxon>
        <taxon>Thiotrichales</taxon>
        <taxon>Piscirickettsiaceae</taxon>
        <taxon>Thiomicrorhabdus</taxon>
    </lineage>
</organism>
<dbReference type="PANTHER" id="PTHR30231">
    <property type="entry name" value="DNA POLYMERASE III SUBUNIT EPSILON"/>
    <property type="match status" value="1"/>
</dbReference>
<dbReference type="SMART" id="SM00479">
    <property type="entry name" value="EXOIII"/>
    <property type="match status" value="1"/>
</dbReference>
<dbReference type="Gene3D" id="3.30.420.10">
    <property type="entry name" value="Ribonuclease H-like superfamily/Ribonuclease H"/>
    <property type="match status" value="1"/>
</dbReference>
<dbReference type="CDD" id="cd06127">
    <property type="entry name" value="DEDDh"/>
    <property type="match status" value="1"/>
</dbReference>
<keyword evidence="1" id="KW-0540">Nuclease</keyword>
<dbReference type="PANTHER" id="PTHR30231:SF7">
    <property type="entry name" value="BLR4117 PROTEIN"/>
    <property type="match status" value="1"/>
</dbReference>
<dbReference type="EMBL" id="AP024202">
    <property type="protein sequence ID" value="BCN93283.1"/>
    <property type="molecule type" value="Genomic_DNA"/>
</dbReference>
<dbReference type="Pfam" id="PF00929">
    <property type="entry name" value="RNase_T"/>
    <property type="match status" value="1"/>
</dbReference>
<name>A0ABN6CW50_9GAMM</name>
<evidence type="ECO:0000313" key="4">
    <source>
        <dbReference type="EMBL" id="BCN93283.1"/>
    </source>
</evidence>
<gene>
    <name evidence="4" type="ORF">THMIRHAM_10680</name>
</gene>
<dbReference type="SUPFAM" id="SSF53098">
    <property type="entry name" value="Ribonuclease H-like"/>
    <property type="match status" value="1"/>
</dbReference>
<evidence type="ECO:0000259" key="3">
    <source>
        <dbReference type="SMART" id="SM00479"/>
    </source>
</evidence>
<dbReference type="NCBIfam" id="NF006601">
    <property type="entry name" value="PRK09145.1"/>
    <property type="match status" value="1"/>
</dbReference>
<dbReference type="InterPro" id="IPR012337">
    <property type="entry name" value="RNaseH-like_sf"/>
</dbReference>
<dbReference type="Proteomes" id="UP001054820">
    <property type="component" value="Chromosome"/>
</dbReference>
<sequence length="216" mass="25217">MGWGLKHWFVDKLHQWRKRQLKDSQYGFIFDQAISGKYVCFDCETTGLNPKKDKIITLSAIKVEGNQLLTSQSLNLTIKQDQSISAASIQVHQIRNMDVEQNVHTYEDEREAITQFLQFIHQATLVGYYLEFDIEMVNQVIKPWLGVKLPNPRIEVSELFYQRELAKQNYGVKQVDIDLRFERILNKLDLPNIGQHDAFSDALMTALIFVKLQQDR</sequence>
<accession>A0ABN6CW50</accession>
<dbReference type="InterPro" id="IPR013520">
    <property type="entry name" value="Ribonucl_H"/>
</dbReference>
<evidence type="ECO:0000256" key="1">
    <source>
        <dbReference type="ARBA" id="ARBA00022722"/>
    </source>
</evidence>
<proteinExistence type="predicted"/>
<evidence type="ECO:0000256" key="2">
    <source>
        <dbReference type="ARBA" id="ARBA00022839"/>
    </source>
</evidence>
<dbReference type="GO" id="GO:0004527">
    <property type="term" value="F:exonuclease activity"/>
    <property type="evidence" value="ECO:0007669"/>
    <property type="project" value="UniProtKB-KW"/>
</dbReference>
<dbReference type="RefSeq" id="WP_237264332.1">
    <property type="nucleotide sequence ID" value="NZ_AP024202.1"/>
</dbReference>
<evidence type="ECO:0000313" key="5">
    <source>
        <dbReference type="Proteomes" id="UP001054820"/>
    </source>
</evidence>
<dbReference type="InterPro" id="IPR036397">
    <property type="entry name" value="RNaseH_sf"/>
</dbReference>
<keyword evidence="2 4" id="KW-0269">Exonuclease</keyword>